<protein>
    <submittedName>
        <fullName evidence="2">Uncharacterized protein</fullName>
    </submittedName>
</protein>
<feature type="compositionally biased region" description="Basic and acidic residues" evidence="1">
    <location>
        <begin position="125"/>
        <end position="134"/>
    </location>
</feature>
<evidence type="ECO:0000313" key="3">
    <source>
        <dbReference type="Proteomes" id="UP001189429"/>
    </source>
</evidence>
<sequence length="352" mass="37795">MAVEPRAEEPAQGARGPGPRGVRQARQPGLVPRLVRKQQDGAHAGERHDSVPDGTRCRQRVEDVRQQDHVEPAPPADELESGEAVSLAPPVQGPRGHGKPGAVERQVPFGQRYHLGPVRQQHAPSQREGRDDARQAAAAPQLQEAPAAEQLARERARAPRPRARREPVCQHHAPVPQVAPRRHVARRQLLPRCTPGGPAARSCGSSMPRRPRRSPPASAACARAAPRGRAGTAPPRGPALGRPAPPRSGRPAGPLPTSGSPGTASGTWPIIERLSLPLAARARPRGRASSRRATQARARRAGSVPRTAVCHPPQSKKVDRSALSRPTRRARPRPGAPRAARRARRQACSSRR</sequence>
<keyword evidence="3" id="KW-1185">Reference proteome</keyword>
<feature type="compositionally biased region" description="Basic and acidic residues" evidence="1">
    <location>
        <begin position="37"/>
        <end position="71"/>
    </location>
</feature>
<evidence type="ECO:0000256" key="1">
    <source>
        <dbReference type="SAM" id="MobiDB-lite"/>
    </source>
</evidence>
<evidence type="ECO:0000313" key="2">
    <source>
        <dbReference type="EMBL" id="CAK0842420.1"/>
    </source>
</evidence>
<organism evidence="2 3">
    <name type="scientific">Prorocentrum cordatum</name>
    <dbReference type="NCBI Taxonomy" id="2364126"/>
    <lineage>
        <taxon>Eukaryota</taxon>
        <taxon>Sar</taxon>
        <taxon>Alveolata</taxon>
        <taxon>Dinophyceae</taxon>
        <taxon>Prorocentrales</taxon>
        <taxon>Prorocentraceae</taxon>
        <taxon>Prorocentrum</taxon>
    </lineage>
</organism>
<gene>
    <name evidence="2" type="ORF">PCOR1329_LOCUS37277</name>
</gene>
<reference evidence="2" key="1">
    <citation type="submission" date="2023-10" db="EMBL/GenBank/DDBJ databases">
        <authorList>
            <person name="Chen Y."/>
            <person name="Shah S."/>
            <person name="Dougan E. K."/>
            <person name="Thang M."/>
            <person name="Chan C."/>
        </authorList>
    </citation>
    <scope>NUCLEOTIDE SEQUENCE [LARGE SCALE GENOMIC DNA]</scope>
</reference>
<feature type="compositionally biased region" description="Basic residues" evidence="1">
    <location>
        <begin position="339"/>
        <end position="352"/>
    </location>
</feature>
<feature type="compositionally biased region" description="Low complexity" evidence="1">
    <location>
        <begin position="20"/>
        <end position="29"/>
    </location>
</feature>
<dbReference type="EMBL" id="CAUYUJ010014520">
    <property type="protein sequence ID" value="CAK0842420.1"/>
    <property type="molecule type" value="Genomic_DNA"/>
</dbReference>
<feature type="compositionally biased region" description="Polar residues" evidence="1">
    <location>
        <begin position="257"/>
        <end position="266"/>
    </location>
</feature>
<name>A0ABN9TAZ0_9DINO</name>
<feature type="compositionally biased region" description="Low complexity" evidence="1">
    <location>
        <begin position="215"/>
        <end position="242"/>
    </location>
</feature>
<dbReference type="Proteomes" id="UP001189429">
    <property type="component" value="Unassembled WGS sequence"/>
</dbReference>
<feature type="region of interest" description="Disordered" evidence="1">
    <location>
        <begin position="1"/>
        <end position="352"/>
    </location>
</feature>
<comment type="caution">
    <text evidence="2">The sequence shown here is derived from an EMBL/GenBank/DDBJ whole genome shotgun (WGS) entry which is preliminary data.</text>
</comment>
<feature type="compositionally biased region" description="Low complexity" evidence="1">
    <location>
        <begin position="135"/>
        <end position="150"/>
    </location>
</feature>
<proteinExistence type="predicted"/>
<accession>A0ABN9TAZ0</accession>